<reference evidence="4" key="1">
    <citation type="submission" date="2021-02" db="EMBL/GenBank/DDBJ databases">
        <authorList>
            <person name="Nowell W R."/>
        </authorList>
    </citation>
    <scope>NUCLEOTIDE SEQUENCE</scope>
</reference>
<dbReference type="Proteomes" id="UP000663872">
    <property type="component" value="Unassembled WGS sequence"/>
</dbReference>
<accession>A0A821NG76</accession>
<evidence type="ECO:0000313" key="2">
    <source>
        <dbReference type="EMBL" id="CAF3730422.1"/>
    </source>
</evidence>
<evidence type="ECO:0000313" key="3">
    <source>
        <dbReference type="EMBL" id="CAF4503259.1"/>
    </source>
</evidence>
<sequence>MVMIESIRCGYDCPFVFLTFNLTISEHMCKNIEKDYAQCLLILQLDFDNHGGGGVLAITDIKEPDSLEITTEFGFNSTNTTIIYRCSISDNCAWEFLYELFSPALVEFNALAVQAQLRELLYNNKSDSSVITCTNHQCPSDSYCQAHLDQSSSFENSSLIINNHLPCVNAAMKPDMIKIEQRFSSFERKTTNMTLLCNRAECDKNETVLQAYNLMMNEFILPVNYSIFNSNTTITTTTQQTNTSPSSSVLSYARILLISTFLCFLLNEF</sequence>
<protein>
    <submittedName>
        <fullName evidence="4">Uncharacterized protein</fullName>
    </submittedName>
</protein>
<dbReference type="EMBL" id="CAJNYT010005352">
    <property type="protein sequence ID" value="CAF3730422.1"/>
    <property type="molecule type" value="Genomic_DNA"/>
</dbReference>
<comment type="caution">
    <text evidence="4">The sequence shown here is derived from an EMBL/GenBank/DDBJ whole genome shotgun (WGS) entry which is preliminary data.</text>
</comment>
<evidence type="ECO:0000313" key="1">
    <source>
        <dbReference type="EMBL" id="CAF3423278.1"/>
    </source>
</evidence>
<dbReference type="AlphaFoldDB" id="A0A821NG76"/>
<dbReference type="EMBL" id="CAJNYU010001249">
    <property type="protein sequence ID" value="CAF3423278.1"/>
    <property type="molecule type" value="Genomic_DNA"/>
</dbReference>
<dbReference type="EMBL" id="CAJOBQ010001631">
    <property type="protein sequence ID" value="CAF4503259.1"/>
    <property type="molecule type" value="Genomic_DNA"/>
</dbReference>
<dbReference type="Proteomes" id="UP000663869">
    <property type="component" value="Unassembled WGS sequence"/>
</dbReference>
<dbReference type="EMBL" id="CAJOBR010004580">
    <property type="protein sequence ID" value="CAF4787282.1"/>
    <property type="molecule type" value="Genomic_DNA"/>
</dbReference>
<gene>
    <name evidence="1" type="ORF">FME351_LOCUS11117</name>
    <name evidence="2" type="ORF">GRG538_LOCUS30226</name>
    <name evidence="4" type="ORF">QYT958_LOCUS23068</name>
    <name evidence="3" type="ORF">TSG867_LOCUS21267</name>
</gene>
<proteinExistence type="predicted"/>
<evidence type="ECO:0000313" key="4">
    <source>
        <dbReference type="EMBL" id="CAF4787282.1"/>
    </source>
</evidence>
<organism evidence="4 5">
    <name type="scientific">Rotaria socialis</name>
    <dbReference type="NCBI Taxonomy" id="392032"/>
    <lineage>
        <taxon>Eukaryota</taxon>
        <taxon>Metazoa</taxon>
        <taxon>Spiralia</taxon>
        <taxon>Gnathifera</taxon>
        <taxon>Rotifera</taxon>
        <taxon>Eurotatoria</taxon>
        <taxon>Bdelloidea</taxon>
        <taxon>Philodinida</taxon>
        <taxon>Philodinidae</taxon>
        <taxon>Rotaria</taxon>
    </lineage>
</organism>
<evidence type="ECO:0000313" key="5">
    <source>
        <dbReference type="Proteomes" id="UP000663848"/>
    </source>
</evidence>
<dbReference type="Proteomes" id="UP000663862">
    <property type="component" value="Unassembled WGS sequence"/>
</dbReference>
<dbReference type="Proteomes" id="UP000663848">
    <property type="component" value="Unassembled WGS sequence"/>
</dbReference>
<name>A0A821NG76_9BILA</name>